<evidence type="ECO:0000256" key="1">
    <source>
        <dbReference type="ARBA" id="ARBA00023125"/>
    </source>
</evidence>
<proteinExistence type="predicted"/>
<feature type="domain" description="HTH tetR-type" evidence="3">
    <location>
        <begin position="10"/>
        <end position="70"/>
    </location>
</feature>
<dbReference type="Gene3D" id="1.10.357.10">
    <property type="entry name" value="Tetracycline Repressor, domain 2"/>
    <property type="match status" value="1"/>
</dbReference>
<dbReference type="PANTHER" id="PTHR43479:SF11">
    <property type="entry name" value="ACREF_ENVCD OPERON REPRESSOR-RELATED"/>
    <property type="match status" value="1"/>
</dbReference>
<sequence>MRGFSDDERDRIRDELVETGRELLRLYGPRKTNVDDVTEPVGIAKSTFYRFFDSKSELYAEIIERESEEFLEELEGELEGVDEPREGLERLFRCYVEFAEQNPLIQYREEFLNGLSQEQMEEIGQKKMDDYVPIVESLQERSDGPLAEHDPITVLGVMGTIGYLAIHREEFDNYREGYYDDVVDLAITSLARGLTVPPRTPA</sequence>
<dbReference type="AlphaFoldDB" id="A0A1I1J360"/>
<evidence type="ECO:0000313" key="5">
    <source>
        <dbReference type="Proteomes" id="UP000199161"/>
    </source>
</evidence>
<dbReference type="Proteomes" id="UP000199161">
    <property type="component" value="Unassembled WGS sequence"/>
</dbReference>
<dbReference type="OrthoDB" id="135877at2157"/>
<dbReference type="PANTHER" id="PTHR43479">
    <property type="entry name" value="ACREF/ENVCD OPERON REPRESSOR-RELATED"/>
    <property type="match status" value="1"/>
</dbReference>
<gene>
    <name evidence="4" type="ORF">SAMN05444422_108114</name>
</gene>
<organism evidence="4 5">
    <name type="scientific">Natronobacterium haloterrestre</name>
    <name type="common">Halobiforma haloterrestris</name>
    <dbReference type="NCBI Taxonomy" id="148448"/>
    <lineage>
        <taxon>Archaea</taxon>
        <taxon>Methanobacteriati</taxon>
        <taxon>Methanobacteriota</taxon>
        <taxon>Stenosarchaea group</taxon>
        <taxon>Halobacteria</taxon>
        <taxon>Halobacteriales</taxon>
        <taxon>Natrialbaceae</taxon>
        <taxon>Natronobacterium</taxon>
    </lineage>
</organism>
<dbReference type="EMBL" id="FOKW01000008">
    <property type="protein sequence ID" value="SFC43039.1"/>
    <property type="molecule type" value="Genomic_DNA"/>
</dbReference>
<evidence type="ECO:0000313" key="4">
    <source>
        <dbReference type="EMBL" id="SFC43039.1"/>
    </source>
</evidence>
<name>A0A1I1J360_NATHA</name>
<keyword evidence="5" id="KW-1185">Reference proteome</keyword>
<protein>
    <submittedName>
        <fullName evidence="4">Transcriptional regulator, TetR family</fullName>
    </submittedName>
</protein>
<dbReference type="SUPFAM" id="SSF46689">
    <property type="entry name" value="Homeodomain-like"/>
    <property type="match status" value="1"/>
</dbReference>
<dbReference type="InterPro" id="IPR050624">
    <property type="entry name" value="HTH-type_Tx_Regulator"/>
</dbReference>
<evidence type="ECO:0000259" key="3">
    <source>
        <dbReference type="PROSITE" id="PS50977"/>
    </source>
</evidence>
<dbReference type="PROSITE" id="PS50977">
    <property type="entry name" value="HTH_TETR_2"/>
    <property type="match status" value="1"/>
</dbReference>
<accession>A0A1I1J360</accession>
<keyword evidence="1 2" id="KW-0238">DNA-binding</keyword>
<dbReference type="GO" id="GO:0003677">
    <property type="term" value="F:DNA binding"/>
    <property type="evidence" value="ECO:0007669"/>
    <property type="project" value="UniProtKB-UniRule"/>
</dbReference>
<feature type="DNA-binding region" description="H-T-H motif" evidence="2">
    <location>
        <begin position="33"/>
        <end position="52"/>
    </location>
</feature>
<dbReference type="Pfam" id="PF00440">
    <property type="entry name" value="TetR_N"/>
    <property type="match status" value="1"/>
</dbReference>
<dbReference type="InterPro" id="IPR001647">
    <property type="entry name" value="HTH_TetR"/>
</dbReference>
<dbReference type="RefSeq" id="WP_089788957.1">
    <property type="nucleotide sequence ID" value="NZ_FOKW01000008.1"/>
</dbReference>
<dbReference type="InterPro" id="IPR009057">
    <property type="entry name" value="Homeodomain-like_sf"/>
</dbReference>
<evidence type="ECO:0000256" key="2">
    <source>
        <dbReference type="PROSITE-ProRule" id="PRU00335"/>
    </source>
</evidence>
<reference evidence="5" key="1">
    <citation type="submission" date="2016-10" db="EMBL/GenBank/DDBJ databases">
        <authorList>
            <person name="Varghese N."/>
            <person name="Submissions S."/>
        </authorList>
    </citation>
    <scope>NUCLEOTIDE SEQUENCE [LARGE SCALE GENOMIC DNA]</scope>
    <source>
        <strain evidence="5">DSM 13078</strain>
    </source>
</reference>